<evidence type="ECO:0000313" key="2">
    <source>
        <dbReference type="Proteomes" id="UP000199036"/>
    </source>
</evidence>
<dbReference type="Gene3D" id="3.40.50.1820">
    <property type="entry name" value="alpha/beta hydrolase"/>
    <property type="match status" value="1"/>
</dbReference>
<name>A0A1I4ZI65_9FLAO</name>
<keyword evidence="2" id="KW-1185">Reference proteome</keyword>
<dbReference type="RefSeq" id="WP_245758459.1">
    <property type="nucleotide sequence ID" value="NZ_FOVI01000006.1"/>
</dbReference>
<evidence type="ECO:0000313" key="1">
    <source>
        <dbReference type="EMBL" id="SFN49847.1"/>
    </source>
</evidence>
<proteinExistence type="predicted"/>
<dbReference type="Proteomes" id="UP000199036">
    <property type="component" value="Unassembled WGS sequence"/>
</dbReference>
<dbReference type="STRING" id="913024.SAMN05421741_10683"/>
<dbReference type="SUPFAM" id="SSF53474">
    <property type="entry name" value="alpha/beta-Hydrolases"/>
    <property type="match status" value="1"/>
</dbReference>
<accession>A0A1I4ZI65</accession>
<reference evidence="2" key="1">
    <citation type="submission" date="2016-10" db="EMBL/GenBank/DDBJ databases">
        <authorList>
            <person name="Varghese N."/>
            <person name="Submissions S."/>
        </authorList>
    </citation>
    <scope>NUCLEOTIDE SEQUENCE [LARGE SCALE GENOMIC DNA]</scope>
    <source>
        <strain evidence="2">DS-12</strain>
    </source>
</reference>
<dbReference type="EMBL" id="FOVI01000006">
    <property type="protein sequence ID" value="SFN49847.1"/>
    <property type="molecule type" value="Genomic_DNA"/>
</dbReference>
<gene>
    <name evidence="1" type="ORF">SAMN05421741_10683</name>
</gene>
<organism evidence="1 2">
    <name type="scientific">Paenimyroides ummariense</name>
    <dbReference type="NCBI Taxonomy" id="913024"/>
    <lineage>
        <taxon>Bacteria</taxon>
        <taxon>Pseudomonadati</taxon>
        <taxon>Bacteroidota</taxon>
        <taxon>Flavobacteriia</taxon>
        <taxon>Flavobacteriales</taxon>
        <taxon>Flavobacteriaceae</taxon>
        <taxon>Paenimyroides</taxon>
    </lineage>
</organism>
<dbReference type="AlphaFoldDB" id="A0A1I4ZI65"/>
<dbReference type="InterPro" id="IPR029058">
    <property type="entry name" value="AB_hydrolase_fold"/>
</dbReference>
<sequence length="75" mass="9112">MYRLIRLKKILNHNTIRKLFIHNKEDKEIPYDQSLMVFNNAPEPTQFFEYKGSHLMAIVQEKERMLKAINDLLHR</sequence>
<protein>
    <submittedName>
        <fullName evidence="1">Uncharacterized protein</fullName>
    </submittedName>
</protein>